<evidence type="ECO:0000256" key="5">
    <source>
        <dbReference type="ARBA" id="ARBA00023136"/>
    </source>
</evidence>
<feature type="transmembrane region" description="Helical" evidence="6">
    <location>
        <begin position="519"/>
        <end position="537"/>
    </location>
</feature>
<dbReference type="PANTHER" id="PTHR43243:SF4">
    <property type="entry name" value="CATIONIC AMINO ACID TRANSPORTER 4"/>
    <property type="match status" value="1"/>
</dbReference>
<name>A0ABY9RCC8_9FLAO</name>
<feature type="transmembrane region" description="Helical" evidence="6">
    <location>
        <begin position="29"/>
        <end position="52"/>
    </location>
</feature>
<reference evidence="7" key="1">
    <citation type="submission" date="2023-09" db="EMBL/GenBank/DDBJ databases">
        <title>Flavobacterium sp. 20NA77.7 isolated from freshwater.</title>
        <authorList>
            <person name="Le V."/>
            <person name="Ko S.-R."/>
            <person name="Ahn C.-Y."/>
            <person name="Oh H.-M."/>
        </authorList>
    </citation>
    <scope>NUCLEOTIDE SEQUENCE</scope>
    <source>
        <strain evidence="7">20NA77.7</strain>
    </source>
</reference>
<dbReference type="Pfam" id="PF13520">
    <property type="entry name" value="AA_permease_2"/>
    <property type="match status" value="1"/>
</dbReference>
<evidence type="ECO:0000256" key="6">
    <source>
        <dbReference type="SAM" id="Phobius"/>
    </source>
</evidence>
<evidence type="ECO:0000256" key="3">
    <source>
        <dbReference type="ARBA" id="ARBA00022692"/>
    </source>
</evidence>
<feature type="transmembrane region" description="Helical" evidence="6">
    <location>
        <begin position="299"/>
        <end position="318"/>
    </location>
</feature>
<feature type="transmembrane region" description="Helical" evidence="6">
    <location>
        <begin position="339"/>
        <end position="365"/>
    </location>
</feature>
<protein>
    <submittedName>
        <fullName evidence="7">Amino acid permease</fullName>
    </submittedName>
</protein>
<gene>
    <name evidence="7" type="ORF">RF683_00310</name>
</gene>
<comment type="subcellular location">
    <subcellularLocation>
        <location evidence="1">Membrane</location>
        <topology evidence="1">Multi-pass membrane protein</topology>
    </subcellularLocation>
</comment>
<sequence length="548" mass="59397">MMSIWRVKPVSAFEADMKKSGLNRVLTRWGLTSLGIGAIIGGGIFTLTGIAAHDYAGPALALSFVIAGIGCLFASLCYAEFASVLPVEGSAYAYAYGTIGEVFAWFIGWNLILEYMMGATTVAVAWSGYFTKLLGLFHVRLPLSLLSDKATAVEKLNHAKAVDAVKEYLATHTNATFEQIKSAFANAEFAGAFKSLTSLKDFQNFATGEGVAKFAEHYSSIDLSGLVFNLPAFLITWLITAILVKGIKEAAKTNNIIVIIKIAVVLFVIIVGAFYIDTTNWVPFIPEETTTIVDGVEKINFGFGGVLTAATIVFFAYIGFDAVSTQAGEAINPKKDVPFAIIASLIICTVLYILVSLVLTGMVRFDQLDKAAPVASAFSGVGLKWATLLITVAATAGLMSVMLVMMLGQTRIFLGMSKDGLLPSFFKDLHPKFLTPHKSTILIGLIISIVAALTPIEKVSEMCSMGTLLAFAMVCMAVMVLRVKKPELERPYKTPAVYVVGTLGVCFNIFLMTQVRTETWYTFLIWGSFGIIVYLLYSKRHSNLEKES</sequence>
<feature type="transmembrane region" description="Helical" evidence="6">
    <location>
        <begin position="59"/>
        <end position="81"/>
    </location>
</feature>
<evidence type="ECO:0000313" key="8">
    <source>
        <dbReference type="Proteomes" id="UP001180481"/>
    </source>
</evidence>
<keyword evidence="5 6" id="KW-0472">Membrane</keyword>
<dbReference type="InterPro" id="IPR002293">
    <property type="entry name" value="AA/rel_permease1"/>
</dbReference>
<dbReference type="RefSeq" id="WP_309533173.1">
    <property type="nucleotide sequence ID" value="NZ_CP133721.1"/>
</dbReference>
<organism evidence="7 8">
    <name type="scientific">Flavobacterium nakdongensis</name>
    <dbReference type="NCBI Taxonomy" id="3073563"/>
    <lineage>
        <taxon>Bacteria</taxon>
        <taxon>Pseudomonadati</taxon>
        <taxon>Bacteroidota</taxon>
        <taxon>Flavobacteriia</taxon>
        <taxon>Flavobacteriales</taxon>
        <taxon>Flavobacteriaceae</taxon>
        <taxon>Flavobacterium</taxon>
    </lineage>
</organism>
<feature type="transmembrane region" description="Helical" evidence="6">
    <location>
        <begin position="439"/>
        <end position="456"/>
    </location>
</feature>
<feature type="transmembrane region" description="Helical" evidence="6">
    <location>
        <begin position="93"/>
        <end position="112"/>
    </location>
</feature>
<keyword evidence="4 6" id="KW-1133">Transmembrane helix</keyword>
<accession>A0ABY9RCC8</accession>
<feature type="transmembrane region" description="Helical" evidence="6">
    <location>
        <begin position="226"/>
        <end position="244"/>
    </location>
</feature>
<evidence type="ECO:0000256" key="1">
    <source>
        <dbReference type="ARBA" id="ARBA00004141"/>
    </source>
</evidence>
<dbReference type="PIRSF" id="PIRSF006060">
    <property type="entry name" value="AA_transporter"/>
    <property type="match status" value="1"/>
</dbReference>
<feature type="transmembrane region" description="Helical" evidence="6">
    <location>
        <begin position="385"/>
        <end position="408"/>
    </location>
</feature>
<feature type="transmembrane region" description="Helical" evidence="6">
    <location>
        <begin position="256"/>
        <end position="276"/>
    </location>
</feature>
<dbReference type="Proteomes" id="UP001180481">
    <property type="component" value="Chromosome"/>
</dbReference>
<dbReference type="Gene3D" id="1.20.1740.10">
    <property type="entry name" value="Amino acid/polyamine transporter I"/>
    <property type="match status" value="1"/>
</dbReference>
<evidence type="ECO:0000313" key="7">
    <source>
        <dbReference type="EMBL" id="WMW78887.1"/>
    </source>
</evidence>
<dbReference type="PANTHER" id="PTHR43243">
    <property type="entry name" value="INNER MEMBRANE TRANSPORTER YGJI-RELATED"/>
    <property type="match status" value="1"/>
</dbReference>
<dbReference type="EMBL" id="CP133721">
    <property type="protein sequence ID" value="WMW78887.1"/>
    <property type="molecule type" value="Genomic_DNA"/>
</dbReference>
<feature type="transmembrane region" description="Helical" evidence="6">
    <location>
        <begin position="462"/>
        <end position="483"/>
    </location>
</feature>
<keyword evidence="2" id="KW-0813">Transport</keyword>
<keyword evidence="3 6" id="KW-0812">Transmembrane</keyword>
<proteinExistence type="predicted"/>
<evidence type="ECO:0000256" key="2">
    <source>
        <dbReference type="ARBA" id="ARBA00022448"/>
    </source>
</evidence>
<evidence type="ECO:0000256" key="4">
    <source>
        <dbReference type="ARBA" id="ARBA00022989"/>
    </source>
</evidence>
<feature type="transmembrane region" description="Helical" evidence="6">
    <location>
        <begin position="495"/>
        <end position="513"/>
    </location>
</feature>
<keyword evidence="8" id="KW-1185">Reference proteome</keyword>